<dbReference type="Proteomes" id="UP000031599">
    <property type="component" value="Unassembled WGS sequence"/>
</dbReference>
<dbReference type="RefSeq" id="WP_052552612.1">
    <property type="nucleotide sequence ID" value="NZ_JMCC02000062.1"/>
</dbReference>
<feature type="chain" id="PRO_5002147096" evidence="2">
    <location>
        <begin position="23"/>
        <end position="62"/>
    </location>
</feature>
<evidence type="ECO:0000313" key="4">
    <source>
        <dbReference type="Proteomes" id="UP000031599"/>
    </source>
</evidence>
<protein>
    <submittedName>
        <fullName evidence="3">Uncharacterized protein</fullName>
    </submittedName>
</protein>
<dbReference type="InterPro" id="IPR024038">
    <property type="entry name" value="MYXO-CTERM"/>
</dbReference>
<comment type="caution">
    <text evidence="3">The sequence shown here is derived from an EMBL/GenBank/DDBJ whole genome shotgun (WGS) entry which is preliminary data.</text>
</comment>
<keyword evidence="1" id="KW-1133">Transmembrane helix</keyword>
<sequence length="62" mass="6440">MRRLLAPLTLALFLLTPALALADLAPSGGCNRCSVDDEVTQGTAVFAVVGFIGLLALRRRGG</sequence>
<feature type="signal peptide" evidence="2">
    <location>
        <begin position="1"/>
        <end position="22"/>
    </location>
</feature>
<dbReference type="EMBL" id="JMCC02000062">
    <property type="protein sequence ID" value="KIG14972.1"/>
    <property type="molecule type" value="Genomic_DNA"/>
</dbReference>
<organism evidence="3 4">
    <name type="scientific">Enhygromyxa salina</name>
    <dbReference type="NCBI Taxonomy" id="215803"/>
    <lineage>
        <taxon>Bacteria</taxon>
        <taxon>Pseudomonadati</taxon>
        <taxon>Myxococcota</taxon>
        <taxon>Polyangia</taxon>
        <taxon>Nannocystales</taxon>
        <taxon>Nannocystaceae</taxon>
        <taxon>Enhygromyxa</taxon>
    </lineage>
</organism>
<name>A0A0C2D4E7_9BACT</name>
<dbReference type="AlphaFoldDB" id="A0A0C2D4E7"/>
<keyword evidence="1" id="KW-0812">Transmembrane</keyword>
<evidence type="ECO:0000256" key="1">
    <source>
        <dbReference type="SAM" id="Phobius"/>
    </source>
</evidence>
<dbReference type="NCBIfam" id="TIGR03901">
    <property type="entry name" value="MYXO-CTERM"/>
    <property type="match status" value="1"/>
</dbReference>
<evidence type="ECO:0000313" key="3">
    <source>
        <dbReference type="EMBL" id="KIG14972.1"/>
    </source>
</evidence>
<proteinExistence type="predicted"/>
<accession>A0A0C2D4E7</accession>
<reference evidence="3 4" key="1">
    <citation type="submission" date="2014-12" db="EMBL/GenBank/DDBJ databases">
        <title>Genome assembly of Enhygromyxa salina DSM 15201.</title>
        <authorList>
            <person name="Sharma G."/>
            <person name="Subramanian S."/>
        </authorList>
    </citation>
    <scope>NUCLEOTIDE SEQUENCE [LARGE SCALE GENOMIC DNA]</scope>
    <source>
        <strain evidence="3 4">DSM 15201</strain>
    </source>
</reference>
<feature type="transmembrane region" description="Helical" evidence="1">
    <location>
        <begin position="38"/>
        <end position="57"/>
    </location>
</feature>
<gene>
    <name evidence="3" type="ORF">DB30_06161</name>
</gene>
<keyword evidence="1" id="KW-0472">Membrane</keyword>
<evidence type="ECO:0000256" key="2">
    <source>
        <dbReference type="SAM" id="SignalP"/>
    </source>
</evidence>
<keyword evidence="2" id="KW-0732">Signal</keyword>